<dbReference type="AlphaFoldDB" id="A0AAE0BKJ6"/>
<comment type="caution">
    <text evidence="1">The sequence shown here is derived from an EMBL/GenBank/DDBJ whole genome shotgun (WGS) entry which is preliminary data.</text>
</comment>
<accession>A0AAE0BKJ6</accession>
<gene>
    <name evidence="1" type="ORF">CYMTET_52263</name>
</gene>
<reference evidence="1 2" key="1">
    <citation type="journal article" date="2015" name="Genome Biol. Evol.">
        <title>Comparative Genomics of a Bacterivorous Green Alga Reveals Evolutionary Causalities and Consequences of Phago-Mixotrophic Mode of Nutrition.</title>
        <authorList>
            <person name="Burns J.A."/>
            <person name="Paasch A."/>
            <person name="Narechania A."/>
            <person name="Kim E."/>
        </authorList>
    </citation>
    <scope>NUCLEOTIDE SEQUENCE [LARGE SCALE GENOMIC DNA]</scope>
    <source>
        <strain evidence="1 2">PLY_AMNH</strain>
    </source>
</reference>
<organism evidence="1 2">
    <name type="scientific">Cymbomonas tetramitiformis</name>
    <dbReference type="NCBI Taxonomy" id="36881"/>
    <lineage>
        <taxon>Eukaryota</taxon>
        <taxon>Viridiplantae</taxon>
        <taxon>Chlorophyta</taxon>
        <taxon>Pyramimonadophyceae</taxon>
        <taxon>Pyramimonadales</taxon>
        <taxon>Pyramimonadaceae</taxon>
        <taxon>Cymbomonas</taxon>
    </lineage>
</organism>
<proteinExistence type="predicted"/>
<evidence type="ECO:0000313" key="2">
    <source>
        <dbReference type="Proteomes" id="UP001190700"/>
    </source>
</evidence>
<evidence type="ECO:0000313" key="1">
    <source>
        <dbReference type="EMBL" id="KAK3237690.1"/>
    </source>
</evidence>
<dbReference type="EMBL" id="LGRX02034486">
    <property type="protein sequence ID" value="KAK3237690.1"/>
    <property type="molecule type" value="Genomic_DNA"/>
</dbReference>
<dbReference type="Proteomes" id="UP001190700">
    <property type="component" value="Unassembled WGS sequence"/>
</dbReference>
<keyword evidence="2" id="KW-1185">Reference proteome</keyword>
<protein>
    <submittedName>
        <fullName evidence="1">Uncharacterized protein</fullName>
    </submittedName>
</protein>
<name>A0AAE0BKJ6_9CHLO</name>
<sequence length="412" mass="45972">MILSKHNNFDSIDPKVFDGLIDKTFPVAAYCFNCTKSDDRTRVNVRVLRYDVASTSRSAARVVLRVLAEDDGQEYTLPDWALFTLTGTVNGLGQQKRVHASDRSICARATRRSNEFAKLCRLSGARVITVLDGAAGCTSRALRAQGLVNVYQVNYDATALIANACMGDVAVHTMTSVRNARRRSWDVYEMLRVSLRSPSTMCPTAMRACRANAFALDIYGTWRPGYDAVLAELAKRRDVRVLLITYCTRNSLHRPLPLSGYLSTNEGGHALMRWVILIRLECATPRSACAYSLGDMTPGSMLLTRASRVGAVYSFVASSSPHHLLRVVRLCLQTRTLDCEVLQPSKRRYNDRSELYETAAFAQVAGVARVSYDRLEIVLSWDIDPTDRCDALPQNIRRRIDTALTGKTDNIR</sequence>